<dbReference type="InterPro" id="IPR003000">
    <property type="entry name" value="Sirtuin"/>
</dbReference>
<evidence type="ECO:0000256" key="4">
    <source>
        <dbReference type="PROSITE-ProRule" id="PRU00236"/>
    </source>
</evidence>
<evidence type="ECO:0000256" key="1">
    <source>
        <dbReference type="ARBA" id="ARBA00012928"/>
    </source>
</evidence>
<comment type="caution">
    <text evidence="6">The sequence shown here is derived from an EMBL/GenBank/DDBJ whole genome shotgun (WGS) entry which is preliminary data.</text>
</comment>
<dbReference type="InterPro" id="IPR026591">
    <property type="entry name" value="Sirtuin_cat_small_dom_sf"/>
</dbReference>
<dbReference type="GO" id="GO:0070403">
    <property type="term" value="F:NAD+ binding"/>
    <property type="evidence" value="ECO:0007669"/>
    <property type="project" value="InterPro"/>
</dbReference>
<sequence>MTSLTHARKALEEAEALLITAGAGMGVDSGLPDFRGNEGFWKAYPPLAARGIAFHDIANPGWFEEDPALAWGFYGHRLNLYRRTLPHEGFGMLLEAALRMKAGYFVVTSNVDGHFQKAGFSPDNILEIHGSIHHLQCRTACKAGLWSADGLEIEVDLESCEATSKLPSCPACGEMARPNIMMFGDYWWLGKREKEQRAAYDRWLESVRGKRLVVVECGAGTAIPSIRMLSSRVAEAPEATLIRINPRDCDVGPGEISLPVGAQEGIRQLLTP</sequence>
<evidence type="ECO:0000256" key="2">
    <source>
        <dbReference type="ARBA" id="ARBA00022679"/>
    </source>
</evidence>
<dbReference type="InterPro" id="IPR029035">
    <property type="entry name" value="DHS-like_NAD/FAD-binding_dom"/>
</dbReference>
<dbReference type="PANTHER" id="PTHR11085:SF4">
    <property type="entry name" value="NAD-DEPENDENT PROTEIN DEACYLASE"/>
    <property type="match status" value="1"/>
</dbReference>
<keyword evidence="7" id="KW-1185">Reference proteome</keyword>
<reference evidence="6" key="1">
    <citation type="submission" date="2021-01" db="EMBL/GenBank/DDBJ databases">
        <title>Modified the classification status of verrucomicrobia.</title>
        <authorList>
            <person name="Feng X."/>
        </authorList>
    </citation>
    <scope>NUCLEOTIDE SEQUENCE</scope>
    <source>
        <strain evidence="6">JCM 18052</strain>
    </source>
</reference>
<dbReference type="Pfam" id="PF02146">
    <property type="entry name" value="SIR2"/>
    <property type="match status" value="1"/>
</dbReference>
<evidence type="ECO:0000313" key="6">
    <source>
        <dbReference type="EMBL" id="MBK1815044.1"/>
    </source>
</evidence>
<dbReference type="Gene3D" id="3.30.1600.10">
    <property type="entry name" value="SIR2/SIRT2 'Small Domain"/>
    <property type="match status" value="1"/>
</dbReference>
<organism evidence="6 7">
    <name type="scientific">Luteolibacter yonseiensis</name>
    <dbReference type="NCBI Taxonomy" id="1144680"/>
    <lineage>
        <taxon>Bacteria</taxon>
        <taxon>Pseudomonadati</taxon>
        <taxon>Verrucomicrobiota</taxon>
        <taxon>Verrucomicrobiia</taxon>
        <taxon>Verrucomicrobiales</taxon>
        <taxon>Verrucomicrobiaceae</taxon>
        <taxon>Luteolibacter</taxon>
    </lineage>
</organism>
<dbReference type="Gene3D" id="3.40.50.1220">
    <property type="entry name" value="TPP-binding domain"/>
    <property type="match status" value="1"/>
</dbReference>
<protein>
    <recommendedName>
        <fullName evidence="1">protein acetyllysine N-acetyltransferase</fullName>
        <ecNumber evidence="1">2.3.1.286</ecNumber>
    </recommendedName>
</protein>
<dbReference type="Proteomes" id="UP000600139">
    <property type="component" value="Unassembled WGS sequence"/>
</dbReference>
<dbReference type="PROSITE" id="PS50305">
    <property type="entry name" value="SIRTUIN"/>
    <property type="match status" value="1"/>
</dbReference>
<feature type="domain" description="Deacetylase sirtuin-type" evidence="5">
    <location>
        <begin position="1"/>
        <end position="272"/>
    </location>
</feature>
<dbReference type="PANTHER" id="PTHR11085">
    <property type="entry name" value="NAD-DEPENDENT PROTEIN DEACYLASE SIRTUIN-5, MITOCHONDRIAL-RELATED"/>
    <property type="match status" value="1"/>
</dbReference>
<evidence type="ECO:0000313" key="7">
    <source>
        <dbReference type="Proteomes" id="UP000600139"/>
    </source>
</evidence>
<keyword evidence="3" id="KW-0520">NAD</keyword>
<dbReference type="GO" id="GO:0017136">
    <property type="term" value="F:histone deacetylase activity, NAD-dependent"/>
    <property type="evidence" value="ECO:0007669"/>
    <property type="project" value="TreeGrafter"/>
</dbReference>
<keyword evidence="2" id="KW-0808">Transferase</keyword>
<dbReference type="EMBL" id="JAENIK010000004">
    <property type="protein sequence ID" value="MBK1815044.1"/>
    <property type="molecule type" value="Genomic_DNA"/>
</dbReference>
<dbReference type="EC" id="2.3.1.286" evidence="1"/>
<name>A0A934R4J0_9BACT</name>
<comment type="caution">
    <text evidence="4">Lacks conserved residue(s) required for the propagation of feature annotation.</text>
</comment>
<gene>
    <name evidence="6" type="ORF">JIN84_05420</name>
</gene>
<proteinExistence type="predicted"/>
<dbReference type="SUPFAM" id="SSF52467">
    <property type="entry name" value="DHS-like NAD/FAD-binding domain"/>
    <property type="match status" value="1"/>
</dbReference>
<dbReference type="InterPro" id="IPR050134">
    <property type="entry name" value="NAD-dep_sirtuin_deacylases"/>
</dbReference>
<dbReference type="AlphaFoldDB" id="A0A934R4J0"/>
<evidence type="ECO:0000259" key="5">
    <source>
        <dbReference type="PROSITE" id="PS50305"/>
    </source>
</evidence>
<dbReference type="RefSeq" id="WP_200349990.1">
    <property type="nucleotide sequence ID" value="NZ_BAABHZ010000010.1"/>
</dbReference>
<evidence type="ECO:0000256" key="3">
    <source>
        <dbReference type="ARBA" id="ARBA00023027"/>
    </source>
</evidence>
<dbReference type="CDD" id="cd00296">
    <property type="entry name" value="SIR2"/>
    <property type="match status" value="1"/>
</dbReference>
<dbReference type="InterPro" id="IPR026590">
    <property type="entry name" value="Ssirtuin_cat_dom"/>
</dbReference>
<accession>A0A934R4J0</accession>